<keyword evidence="2" id="KW-0812">Transmembrane</keyword>
<dbReference type="AlphaFoldDB" id="A0A267DRJ3"/>
<sequence length="127" mass="14061">MNEEKFESETDAMPSDAVQSVLAVYLLVALFFILPRDADSCPRRVKGAFSKRVPKPPSPPATKYETQAMAQQLKRLKEAGKVKVVNMKQQNAFSKNPTPNFNSAPKPPAMASGFQDAVKMMSNDKTR</sequence>
<feature type="transmembrane region" description="Helical" evidence="2">
    <location>
        <begin position="17"/>
        <end position="34"/>
    </location>
</feature>
<evidence type="ECO:0000256" key="2">
    <source>
        <dbReference type="SAM" id="Phobius"/>
    </source>
</evidence>
<keyword evidence="4" id="KW-1185">Reference proteome</keyword>
<keyword evidence="2" id="KW-0472">Membrane</keyword>
<proteinExistence type="predicted"/>
<protein>
    <submittedName>
        <fullName evidence="3">Uncharacterized protein</fullName>
    </submittedName>
</protein>
<feature type="region of interest" description="Disordered" evidence="1">
    <location>
        <begin position="90"/>
        <end position="110"/>
    </location>
</feature>
<feature type="compositionally biased region" description="Polar residues" evidence="1">
    <location>
        <begin position="90"/>
        <end position="103"/>
    </location>
</feature>
<comment type="caution">
    <text evidence="3">The sequence shown here is derived from an EMBL/GenBank/DDBJ whole genome shotgun (WGS) entry which is preliminary data.</text>
</comment>
<organism evidence="3 4">
    <name type="scientific">Macrostomum lignano</name>
    <dbReference type="NCBI Taxonomy" id="282301"/>
    <lineage>
        <taxon>Eukaryota</taxon>
        <taxon>Metazoa</taxon>
        <taxon>Spiralia</taxon>
        <taxon>Lophotrochozoa</taxon>
        <taxon>Platyhelminthes</taxon>
        <taxon>Rhabditophora</taxon>
        <taxon>Macrostomorpha</taxon>
        <taxon>Macrostomida</taxon>
        <taxon>Macrostomidae</taxon>
        <taxon>Macrostomum</taxon>
    </lineage>
</organism>
<evidence type="ECO:0000313" key="3">
    <source>
        <dbReference type="EMBL" id="PAA51294.1"/>
    </source>
</evidence>
<name>A0A267DRJ3_9PLAT</name>
<evidence type="ECO:0000313" key="4">
    <source>
        <dbReference type="Proteomes" id="UP000215902"/>
    </source>
</evidence>
<accession>A0A267DRJ3</accession>
<reference evidence="3 4" key="1">
    <citation type="submission" date="2017-06" db="EMBL/GenBank/DDBJ databases">
        <title>A platform for efficient transgenesis in Macrostomum lignano, a flatworm model organism for stem cell research.</title>
        <authorList>
            <person name="Berezikov E."/>
        </authorList>
    </citation>
    <scope>NUCLEOTIDE SEQUENCE [LARGE SCALE GENOMIC DNA]</scope>
    <source>
        <strain evidence="3">DV1</strain>
        <tissue evidence="3">Whole organism</tissue>
    </source>
</reference>
<dbReference type="Proteomes" id="UP000215902">
    <property type="component" value="Unassembled WGS sequence"/>
</dbReference>
<gene>
    <name evidence="3" type="ORF">BOX15_Mlig027608g2</name>
</gene>
<evidence type="ECO:0000256" key="1">
    <source>
        <dbReference type="SAM" id="MobiDB-lite"/>
    </source>
</evidence>
<dbReference type="EMBL" id="NIVC01003469">
    <property type="protein sequence ID" value="PAA51294.1"/>
    <property type="molecule type" value="Genomic_DNA"/>
</dbReference>
<keyword evidence="2" id="KW-1133">Transmembrane helix</keyword>